<evidence type="ECO:0000256" key="4">
    <source>
        <dbReference type="ARBA" id="ARBA00023163"/>
    </source>
</evidence>
<dbReference type="PATRIC" id="fig|1198232.3.peg.209"/>
<dbReference type="InterPro" id="IPR000551">
    <property type="entry name" value="MerR-type_HTH_dom"/>
</dbReference>
<name>S5TBC5_9GAMM</name>
<dbReference type="HOGENOM" id="CLU_140237_0_0_6"/>
<evidence type="ECO:0000313" key="7">
    <source>
        <dbReference type="EMBL" id="AGS40819.1"/>
    </source>
</evidence>
<proteinExistence type="predicted"/>
<feature type="domain" description="HTH merR-type" evidence="5">
    <location>
        <begin position="40"/>
        <end position="109"/>
    </location>
</feature>
<evidence type="ECO:0000256" key="3">
    <source>
        <dbReference type="ARBA" id="ARBA00023125"/>
    </source>
</evidence>
<accession>S5TBC5</accession>
<evidence type="ECO:0000313" key="6">
    <source>
        <dbReference type="EMBL" id="AGS38548.1"/>
    </source>
</evidence>
<dbReference type="PROSITE" id="PS50937">
    <property type="entry name" value="HTH_MERR_2"/>
    <property type="match status" value="1"/>
</dbReference>
<dbReference type="PRINTS" id="PR00040">
    <property type="entry name" value="HTHMERR"/>
</dbReference>
<evidence type="ECO:0000256" key="1">
    <source>
        <dbReference type="ARBA" id="ARBA00022491"/>
    </source>
</evidence>
<dbReference type="KEGG" id="cza:CYCME_2514"/>
<dbReference type="Pfam" id="PF13411">
    <property type="entry name" value="MerR_1"/>
    <property type="match status" value="1"/>
</dbReference>
<organism evidence="7 8">
    <name type="scientific">Cycloclasticus zancles 78-ME</name>
    <dbReference type="NCBI Taxonomy" id="1198232"/>
    <lineage>
        <taxon>Bacteria</taxon>
        <taxon>Pseudomonadati</taxon>
        <taxon>Pseudomonadota</taxon>
        <taxon>Gammaproteobacteria</taxon>
        <taxon>Thiotrichales</taxon>
        <taxon>Piscirickettsiaceae</taxon>
        <taxon>Cycloclasticus</taxon>
    </lineage>
</organism>
<evidence type="ECO:0000259" key="5">
    <source>
        <dbReference type="PROSITE" id="PS50937"/>
    </source>
</evidence>
<dbReference type="InterPro" id="IPR009061">
    <property type="entry name" value="DNA-bd_dom_put_sf"/>
</dbReference>
<dbReference type="eggNOG" id="COG0789">
    <property type="taxonomic scope" value="Bacteria"/>
</dbReference>
<dbReference type="RefSeq" id="WP_020931866.1">
    <property type="nucleotide sequence ID" value="NC_021917.1"/>
</dbReference>
<keyword evidence="2" id="KW-0805">Transcription regulation</keyword>
<evidence type="ECO:0000313" key="8">
    <source>
        <dbReference type="Proteomes" id="UP000015380"/>
    </source>
</evidence>
<reference evidence="7 8" key="1">
    <citation type="submission" date="2013-05" db="EMBL/GenBank/DDBJ databases">
        <title>Between feast and famine: a lifestyle of most important marine PAH-degrading bacterium Cycloclasticus sp. 7ME.</title>
        <authorList>
            <person name="Yakimov M.M."/>
            <person name="Messina E."/>
            <person name="Genovese M."/>
            <person name="Denaro R."/>
            <person name="Crisafi F."/>
            <person name="Russo D."/>
            <person name="Cappello S."/>
            <person name="Santisi S."/>
            <person name="Smedile F."/>
            <person name="Golyshina O.V."/>
            <person name="Tran H."/>
            <person name="Pieper D.H."/>
            <person name="Golyshin P.N."/>
            <person name="Giuliano L."/>
        </authorList>
    </citation>
    <scope>NUCLEOTIDE SEQUENCE [LARGE SCALE GENOMIC DNA]</scope>
    <source>
        <strain evidence="7 8">78-ME</strain>
    </source>
</reference>
<dbReference type="GO" id="GO:0003700">
    <property type="term" value="F:DNA-binding transcription factor activity"/>
    <property type="evidence" value="ECO:0007669"/>
    <property type="project" value="InterPro"/>
</dbReference>
<dbReference type="SMART" id="SM00422">
    <property type="entry name" value="HTH_MERR"/>
    <property type="match status" value="1"/>
</dbReference>
<dbReference type="Proteomes" id="UP000015380">
    <property type="component" value="Chromosome"/>
</dbReference>
<dbReference type="KEGG" id="cza:CYCME_0206"/>
<dbReference type="GO" id="GO:0003677">
    <property type="term" value="F:DNA binding"/>
    <property type="evidence" value="ECO:0007669"/>
    <property type="project" value="UniProtKB-KW"/>
</dbReference>
<dbReference type="AlphaFoldDB" id="S5TBC5"/>
<dbReference type="Gene3D" id="1.10.1660.10">
    <property type="match status" value="1"/>
</dbReference>
<dbReference type="InterPro" id="IPR047057">
    <property type="entry name" value="MerR_fam"/>
</dbReference>
<dbReference type="PANTHER" id="PTHR30204:SF69">
    <property type="entry name" value="MERR-FAMILY TRANSCRIPTIONAL REGULATOR"/>
    <property type="match status" value="1"/>
</dbReference>
<dbReference type="SUPFAM" id="SSF46955">
    <property type="entry name" value="Putative DNA-binding domain"/>
    <property type="match status" value="1"/>
</dbReference>
<keyword evidence="8" id="KW-1185">Reference proteome</keyword>
<dbReference type="EMBL" id="CP005996">
    <property type="protein sequence ID" value="AGS38548.1"/>
    <property type="molecule type" value="Genomic_DNA"/>
</dbReference>
<keyword evidence="1" id="KW-0678">Repressor</keyword>
<gene>
    <name evidence="6" type="primary">merD</name>
    <name evidence="6" type="ORF">CYCME_0206</name>
    <name evidence="7" type="ORF">CYCME_2514</name>
</gene>
<protein>
    <submittedName>
        <fullName evidence="6">HTH-type transcriptional regulator merD</fullName>
    </submittedName>
    <submittedName>
        <fullName evidence="7">Mercuric resistance operon coregulator</fullName>
    </submittedName>
</protein>
<dbReference type="PANTHER" id="PTHR30204">
    <property type="entry name" value="REDOX-CYCLING DRUG-SENSING TRANSCRIPTIONAL ACTIVATOR SOXR"/>
    <property type="match status" value="1"/>
</dbReference>
<keyword evidence="4" id="KW-0804">Transcription</keyword>
<keyword evidence="3" id="KW-0238">DNA-binding</keyword>
<evidence type="ECO:0000256" key="2">
    <source>
        <dbReference type="ARBA" id="ARBA00023015"/>
    </source>
</evidence>
<dbReference type="EMBL" id="CP005996">
    <property type="protein sequence ID" value="AGS40819.1"/>
    <property type="molecule type" value="Genomic_DNA"/>
</dbReference>
<sequence>MTKTNISPSKAKVRRQPSYFDVIPDFYKFIETDDQLLTFPLSISQLAKTAQTTVHTVRNYVAEGLLNCSEKTKSGYGLYDQCALTRLRLIRAARAAGLLILEIKPLLQAINAEDRKACDEAVRLLRTKIAEKQTYLHSLDKQLCHLEQLDKPLTKKRSV</sequence>
<reference evidence="8" key="2">
    <citation type="journal article" date="2016" name="Environ. Microbiol. Rep.">
        <title>Analysis of defence systems and a conjugative IncP-1 plasmid in the marine polyaromatic hydrocarbons-degrading bacterium Cycloclasticus sp. 78-ME.</title>
        <authorList>
            <person name="Yakimov M.M."/>
            <person name="Crisafi F."/>
            <person name="Messina E."/>
            <person name="Smedile F."/>
            <person name="Lopatina A."/>
            <person name="Denaro R."/>
            <person name="Pieper D.H."/>
            <person name="Golyshin P.N."/>
            <person name="Giuliano L."/>
        </authorList>
    </citation>
    <scope>NUCLEOTIDE SEQUENCE [LARGE SCALE GENOMIC DNA]</scope>
    <source>
        <strain evidence="8">78-ME</strain>
    </source>
</reference>